<evidence type="ECO:0008006" key="6">
    <source>
        <dbReference type="Google" id="ProtNLM"/>
    </source>
</evidence>
<feature type="coiled-coil region" evidence="2">
    <location>
        <begin position="111"/>
        <end position="141"/>
    </location>
</feature>
<accession>A0AAD6EPV4</accession>
<gene>
    <name evidence="4" type="ORF">LUZ61_000436</name>
</gene>
<reference evidence="4 5" key="1">
    <citation type="journal article" date="2022" name="Cell">
        <title>Repeat-based holocentromeres influence genome architecture and karyotype evolution.</title>
        <authorList>
            <person name="Hofstatter P.G."/>
            <person name="Thangavel G."/>
            <person name="Lux T."/>
            <person name="Neumann P."/>
            <person name="Vondrak T."/>
            <person name="Novak P."/>
            <person name="Zhang M."/>
            <person name="Costa L."/>
            <person name="Castellani M."/>
            <person name="Scott A."/>
            <person name="Toegelov H."/>
            <person name="Fuchs J."/>
            <person name="Mata-Sucre Y."/>
            <person name="Dias Y."/>
            <person name="Vanzela A.L.L."/>
            <person name="Huettel B."/>
            <person name="Almeida C.C.S."/>
            <person name="Simkova H."/>
            <person name="Souza G."/>
            <person name="Pedrosa-Harand A."/>
            <person name="Macas J."/>
            <person name="Mayer K.F.X."/>
            <person name="Houben A."/>
            <person name="Marques A."/>
        </authorList>
    </citation>
    <scope>NUCLEOTIDE SEQUENCE [LARGE SCALE GENOMIC DNA]</scope>
    <source>
        <strain evidence="4">RhyTen1mFocal</strain>
    </source>
</reference>
<dbReference type="InterPro" id="IPR008862">
    <property type="entry name" value="Tcp11"/>
</dbReference>
<dbReference type="PANTHER" id="PTHR12832">
    <property type="entry name" value="TESTIS-SPECIFIC PROTEIN PBS13 T-COMPLEX 11"/>
    <property type="match status" value="1"/>
</dbReference>
<dbReference type="AlphaFoldDB" id="A0AAD6EPV4"/>
<dbReference type="GO" id="GO:0007165">
    <property type="term" value="P:signal transduction"/>
    <property type="evidence" value="ECO:0007669"/>
    <property type="project" value="TreeGrafter"/>
</dbReference>
<evidence type="ECO:0000256" key="1">
    <source>
        <dbReference type="ARBA" id="ARBA00010954"/>
    </source>
</evidence>
<protein>
    <recommendedName>
        <fullName evidence="6">T-complex protein 11</fullName>
    </recommendedName>
</protein>
<feature type="region of interest" description="Disordered" evidence="3">
    <location>
        <begin position="1"/>
        <end position="32"/>
    </location>
</feature>
<dbReference type="Pfam" id="PF05794">
    <property type="entry name" value="Tcp11"/>
    <property type="match status" value="1"/>
</dbReference>
<keyword evidence="2" id="KW-0175">Coiled coil</keyword>
<comment type="similarity">
    <text evidence="1">Belongs to the TCP11 family.</text>
</comment>
<comment type="caution">
    <text evidence="4">The sequence shown here is derived from an EMBL/GenBank/DDBJ whole genome shotgun (WGS) entry which is preliminary data.</text>
</comment>
<proteinExistence type="inferred from homology"/>
<organism evidence="4 5">
    <name type="scientific">Rhynchospora tenuis</name>
    <dbReference type="NCBI Taxonomy" id="198213"/>
    <lineage>
        <taxon>Eukaryota</taxon>
        <taxon>Viridiplantae</taxon>
        <taxon>Streptophyta</taxon>
        <taxon>Embryophyta</taxon>
        <taxon>Tracheophyta</taxon>
        <taxon>Spermatophyta</taxon>
        <taxon>Magnoliopsida</taxon>
        <taxon>Liliopsida</taxon>
        <taxon>Poales</taxon>
        <taxon>Cyperaceae</taxon>
        <taxon>Cyperoideae</taxon>
        <taxon>Rhynchosporeae</taxon>
        <taxon>Rhynchospora</taxon>
    </lineage>
</organism>
<evidence type="ECO:0000313" key="5">
    <source>
        <dbReference type="Proteomes" id="UP001210211"/>
    </source>
</evidence>
<feature type="region of interest" description="Disordered" evidence="3">
    <location>
        <begin position="256"/>
        <end position="284"/>
    </location>
</feature>
<name>A0AAD6EPV4_9POAL</name>
<feature type="compositionally biased region" description="Basic and acidic residues" evidence="3">
    <location>
        <begin position="256"/>
        <end position="265"/>
    </location>
</feature>
<dbReference type="EMBL" id="JAMRDG010000001">
    <property type="protein sequence ID" value="KAJ3696731.1"/>
    <property type="molecule type" value="Genomic_DNA"/>
</dbReference>
<dbReference type="PANTHER" id="PTHR12832:SF11">
    <property type="entry name" value="LD23868P"/>
    <property type="match status" value="1"/>
</dbReference>
<feature type="region of interest" description="Disordered" evidence="3">
    <location>
        <begin position="376"/>
        <end position="403"/>
    </location>
</feature>
<evidence type="ECO:0000256" key="2">
    <source>
        <dbReference type="SAM" id="Coils"/>
    </source>
</evidence>
<feature type="region of interest" description="Disordered" evidence="3">
    <location>
        <begin position="568"/>
        <end position="610"/>
    </location>
</feature>
<evidence type="ECO:0000256" key="3">
    <source>
        <dbReference type="SAM" id="MobiDB-lite"/>
    </source>
</evidence>
<keyword evidence="5" id="KW-1185">Reference proteome</keyword>
<feature type="compositionally biased region" description="Low complexity" evidence="3">
    <location>
        <begin position="269"/>
        <end position="278"/>
    </location>
</feature>
<feature type="compositionally biased region" description="Low complexity" evidence="3">
    <location>
        <begin position="585"/>
        <end position="594"/>
    </location>
</feature>
<sequence>MESIGGGGAAWPEPVVMEFPTNSPAESQARVPRRIRRRLLEAKSGSSPSSAEAIEAKLREADLRRQRFYEWLSCKARPKPRSPSWSSQEEDLGQRIQARLFAAEQKRLSLLEKAQKRLARLDELRQAAKNGVEMRMEKEREELGTRVESRARQAEENRLRLLAAYSQRRAALRERTAHSLVQRLLRENRYKERVRSAISQKRSAAEKKRLSLLEAEKRRAHARVMRARRIAKAVCSQRESERLRMEQQLKDKLQRAKAQRAEYLRQKGSPRSSTSPSSWEKDGDNLSRKLTRCWRRFVRSKHTTYYLTKSYEPLGLNSKSVKSMPFEQLAMLIESTATLEATKLLLERLESRFIISLATATSSVPAPQNIDHLLKHLGSPRKQSRSRGITPKKGSAGKPTKKSSSRYAVRVVLCAYMILGHPNAVFSGKGEREFSLMEAASGFVDEFETLVKVILNVPDKGKSFREQLAAFDSAWCNYLYRFVAWKVKDARALEDDLVRAACKLELSMMQTCKVTADGEMPELTHDMKAVQKQVTEDQKLLREKVRHLSGAAGLERMESALSDTRSKFFESKERNTSSPIAHIASPSDSDPSSSVQNSIGSPDASLEKNKSPVARSLFGSRKEAAAAGEGVAANSGVLVAENEKLPTENEILVNEILHETDGSIAASLTSNNGDEVEIKAKLREAMEKAFWDNVMDSLKGDKPNYSRVLDLVKEVRDELSDLAPRSLRQKILDSIDPDILSQVLDSGTDDSQYLGQILDFSLGMLRQLGSSASEDVAKEAHQNLLNELAEISQSAHHTKSSFVFAIVKGLRFTLEEIQKLKREVSKARIQMLEPLVQGTAGIEYLQKAFTERYGSPSDASVSLPLTSRWISSFCENLEEEWGEYVNSLSALSVENNAQPLVMTLRTGGGVSANQILPRASASSGGNSELPECTGDIVDKLVRLGLLKLVCGIEGVTLQSVPETLKLNALRLRSIQSEYQKIIVIATSMLVLRQILISENAPSSYTETAITESVQKLSTLLDSSADVGLEEIVDILVATSSSEGLETKKDIMSRVLLKSLQNGDIIFNKVSAAVYTALRAVALAGSGVKGRKLAEVALRKVGSVILLDRVVKAGEVLVKTAVVSCQVHGPWYRSLV</sequence>
<dbReference type="Proteomes" id="UP001210211">
    <property type="component" value="Unassembled WGS sequence"/>
</dbReference>
<evidence type="ECO:0000313" key="4">
    <source>
        <dbReference type="EMBL" id="KAJ3696731.1"/>
    </source>
</evidence>